<keyword evidence="6 8" id="KW-1133">Transmembrane helix</keyword>
<dbReference type="Proteomes" id="UP000623250">
    <property type="component" value="Unassembled WGS sequence"/>
</dbReference>
<dbReference type="GO" id="GO:0005886">
    <property type="term" value="C:plasma membrane"/>
    <property type="evidence" value="ECO:0007669"/>
    <property type="project" value="UniProtKB-SubCell"/>
</dbReference>
<dbReference type="AlphaFoldDB" id="A0A8I1KH65"/>
<evidence type="ECO:0000313" key="10">
    <source>
        <dbReference type="Proteomes" id="UP000623250"/>
    </source>
</evidence>
<dbReference type="PANTHER" id="PTHR30472">
    <property type="entry name" value="FERRIC ENTEROBACTIN TRANSPORT SYSTEM PERMEASE PROTEIN"/>
    <property type="match status" value="1"/>
</dbReference>
<feature type="transmembrane region" description="Helical" evidence="8">
    <location>
        <begin position="80"/>
        <end position="101"/>
    </location>
</feature>
<comment type="caution">
    <text evidence="9">The sequence shown here is derived from an EMBL/GenBank/DDBJ whole genome shotgun (WGS) entry which is preliminary data.</text>
</comment>
<protein>
    <submittedName>
        <fullName evidence="9">Iron ABC transporter permease</fullName>
    </submittedName>
</protein>
<keyword evidence="10" id="KW-1185">Reference proteome</keyword>
<dbReference type="Pfam" id="PF01032">
    <property type="entry name" value="FecCD"/>
    <property type="match status" value="1"/>
</dbReference>
<keyword evidence="5 8" id="KW-0812">Transmembrane</keyword>
<name>A0A8I1KH65_9HYPH</name>
<keyword evidence="4" id="KW-1003">Cell membrane</keyword>
<evidence type="ECO:0000256" key="4">
    <source>
        <dbReference type="ARBA" id="ARBA00022475"/>
    </source>
</evidence>
<dbReference type="PANTHER" id="PTHR30472:SF25">
    <property type="entry name" value="ABC TRANSPORTER PERMEASE PROTEIN MJ0876-RELATED"/>
    <property type="match status" value="1"/>
</dbReference>
<dbReference type="SUPFAM" id="SSF81345">
    <property type="entry name" value="ABC transporter involved in vitamin B12 uptake, BtuC"/>
    <property type="match status" value="1"/>
</dbReference>
<evidence type="ECO:0000313" key="9">
    <source>
        <dbReference type="EMBL" id="MBJ7543415.1"/>
    </source>
</evidence>
<dbReference type="InterPro" id="IPR000522">
    <property type="entry name" value="ABC_transptr_permease_BtuC"/>
</dbReference>
<feature type="transmembrane region" description="Helical" evidence="8">
    <location>
        <begin position="142"/>
        <end position="162"/>
    </location>
</feature>
<dbReference type="CDD" id="cd06550">
    <property type="entry name" value="TM_ABC_iron-siderophores_like"/>
    <property type="match status" value="1"/>
</dbReference>
<evidence type="ECO:0000256" key="8">
    <source>
        <dbReference type="SAM" id="Phobius"/>
    </source>
</evidence>
<feature type="transmembrane region" description="Helical" evidence="8">
    <location>
        <begin position="305"/>
        <end position="324"/>
    </location>
</feature>
<keyword evidence="3" id="KW-0813">Transport</keyword>
<dbReference type="Gene3D" id="1.10.3470.10">
    <property type="entry name" value="ABC transporter involved in vitamin B12 uptake, BtuC"/>
    <property type="match status" value="1"/>
</dbReference>
<gene>
    <name evidence="9" type="ORF">JDN41_07580</name>
</gene>
<evidence type="ECO:0000256" key="6">
    <source>
        <dbReference type="ARBA" id="ARBA00022989"/>
    </source>
</evidence>
<dbReference type="EMBL" id="JAEMUK010000014">
    <property type="protein sequence ID" value="MBJ7543415.1"/>
    <property type="molecule type" value="Genomic_DNA"/>
</dbReference>
<evidence type="ECO:0000256" key="1">
    <source>
        <dbReference type="ARBA" id="ARBA00004651"/>
    </source>
</evidence>
<evidence type="ECO:0000256" key="5">
    <source>
        <dbReference type="ARBA" id="ARBA00022692"/>
    </source>
</evidence>
<feature type="transmembrane region" description="Helical" evidence="8">
    <location>
        <begin position="113"/>
        <end position="136"/>
    </location>
</feature>
<evidence type="ECO:0000256" key="3">
    <source>
        <dbReference type="ARBA" id="ARBA00022448"/>
    </source>
</evidence>
<feature type="transmembrane region" description="Helical" evidence="8">
    <location>
        <begin position="174"/>
        <end position="197"/>
    </location>
</feature>
<proteinExistence type="inferred from homology"/>
<dbReference type="GO" id="GO:0022857">
    <property type="term" value="F:transmembrane transporter activity"/>
    <property type="evidence" value="ECO:0007669"/>
    <property type="project" value="InterPro"/>
</dbReference>
<evidence type="ECO:0000256" key="2">
    <source>
        <dbReference type="ARBA" id="ARBA00007935"/>
    </source>
</evidence>
<comment type="subcellular location">
    <subcellularLocation>
        <location evidence="1">Cell membrane</location>
        <topology evidence="1">Multi-pass membrane protein</topology>
    </subcellularLocation>
</comment>
<feature type="transmembrane region" description="Helical" evidence="8">
    <location>
        <begin position="265"/>
        <end position="293"/>
    </location>
</feature>
<feature type="transmembrane region" description="Helical" evidence="8">
    <location>
        <begin position="217"/>
        <end position="245"/>
    </location>
</feature>
<dbReference type="RefSeq" id="WP_037241156.1">
    <property type="nucleotide sequence ID" value="NZ_JAEMUK010000014.1"/>
</dbReference>
<feature type="transmembrane region" description="Helical" evidence="8">
    <location>
        <begin position="25"/>
        <end position="49"/>
    </location>
</feature>
<dbReference type="GO" id="GO:0033214">
    <property type="term" value="P:siderophore-iron import into cell"/>
    <property type="evidence" value="ECO:0007669"/>
    <property type="project" value="TreeGrafter"/>
</dbReference>
<evidence type="ECO:0000256" key="7">
    <source>
        <dbReference type="ARBA" id="ARBA00023136"/>
    </source>
</evidence>
<dbReference type="InterPro" id="IPR037294">
    <property type="entry name" value="ABC_BtuC-like"/>
</dbReference>
<organism evidence="9 10">
    <name type="scientific">Rhodomicrobium udaipurense</name>
    <dbReference type="NCBI Taxonomy" id="1202716"/>
    <lineage>
        <taxon>Bacteria</taxon>
        <taxon>Pseudomonadati</taxon>
        <taxon>Pseudomonadota</taxon>
        <taxon>Alphaproteobacteria</taxon>
        <taxon>Hyphomicrobiales</taxon>
        <taxon>Hyphomicrobiaceae</taxon>
        <taxon>Rhodomicrobium</taxon>
    </lineage>
</organism>
<reference evidence="9 10" key="1">
    <citation type="submission" date="2020-12" db="EMBL/GenBank/DDBJ databases">
        <title>Revised draft genomes of Rhodomicrobium vannielii ATCC 17100 and Rhodomicrobium udaipurense JA643.</title>
        <authorList>
            <person name="Conners E.M."/>
            <person name="Davenport E.J."/>
            <person name="Bose A."/>
        </authorList>
    </citation>
    <scope>NUCLEOTIDE SEQUENCE [LARGE SCALE GENOMIC DNA]</scope>
    <source>
        <strain evidence="9 10">JA643</strain>
    </source>
</reference>
<comment type="similarity">
    <text evidence="2">Belongs to the binding-protein-dependent transport system permease family. FecCD subfamily.</text>
</comment>
<dbReference type="FunFam" id="1.10.3470.10:FF:000001">
    <property type="entry name" value="Vitamin B12 ABC transporter permease BtuC"/>
    <property type="match status" value="1"/>
</dbReference>
<feature type="transmembrane region" description="Helical" evidence="8">
    <location>
        <begin position="331"/>
        <end position="351"/>
    </location>
</feature>
<keyword evidence="7 8" id="KW-0472">Membrane</keyword>
<sequence length="359" mass="36370">MTSAAIDVSARIRDMRAAQIRTRRLFLVCLAAGLCVASLAGLVIGAVPIPLSDVFGALSPFQDAQGQYGEIVQSIRMPRLVLGLCVGAVLGLSGAALQGLFRNPLADPGIIGVSSGAALGVAFVIVLGNAVIPGALAIAGPFALPVAAFGGGMAALLGVYALSRRAGALSGSSLILAGIAINAIAGAALGYLSFASTDEQLRQVTFWTLGSLGRTNWASLIPAAIAMIAASVLLLRLAPVLNVYLLGEREAEHLGVNAGRLKNQVIMLSALGAGAAVAVSGIIGFVGLAAPHIVRLFAGADHRVVLPGSALLGALLLVSADLIARTAVAPAELPVGILTSALGGPFFLWLLGRYRRELL</sequence>
<accession>A0A8I1KH65</accession>